<dbReference type="PANTHER" id="PTHR43350:SF19">
    <property type="entry name" value="D-GULOSIDE 3-DEHYDROGENASE"/>
    <property type="match status" value="1"/>
</dbReference>
<name>A0A5N3PDF1_9HYPH</name>
<sequence length="315" mass="33561">MTGCGQSELRPAPEPQLNAGEVLVRTLWSGISRGTERLVYEGRVPPAEAGRMASPLQEGSFPFPVKYGYCAVGVVEDGSPDLLGRTVFALHPHQNRFIAPVEMIAPVPEAIPPRRGVLAANMETALNALWDAGCGPADKIVVVGGGIVGLLVAYLSARLPGTDVTLVDIRSDRRAMAEALGVRFAPAGDAPQEADMVFHASASAEGLDLALSCGGFEASVVEMSWYGDREVKLSLGGAFHSKRLRLVSSQVGQVAPSRRPRWTHARRLQAAIALLDDPRLDVLVASEVKFEDLPQKLASILSPDADGLPPVVRYT</sequence>
<dbReference type="PANTHER" id="PTHR43350">
    <property type="entry name" value="NAD-DEPENDENT ALCOHOL DEHYDROGENASE"/>
    <property type="match status" value="1"/>
</dbReference>
<organism evidence="6 7">
    <name type="scientific">Microvirga brassicacearum</name>
    <dbReference type="NCBI Taxonomy" id="2580413"/>
    <lineage>
        <taxon>Bacteria</taxon>
        <taxon>Pseudomonadati</taxon>
        <taxon>Pseudomonadota</taxon>
        <taxon>Alphaproteobacteria</taxon>
        <taxon>Hyphomicrobiales</taxon>
        <taxon>Methylobacteriaceae</taxon>
        <taxon>Microvirga</taxon>
    </lineage>
</organism>
<dbReference type="Gene3D" id="3.40.50.720">
    <property type="entry name" value="NAD(P)-binding Rossmann-like Domain"/>
    <property type="match status" value="1"/>
</dbReference>
<comment type="caution">
    <text evidence="6">The sequence shown here is derived from an EMBL/GenBank/DDBJ whole genome shotgun (WGS) entry which is preliminary data.</text>
</comment>
<evidence type="ECO:0000313" key="6">
    <source>
        <dbReference type="EMBL" id="KAB0267756.1"/>
    </source>
</evidence>
<keyword evidence="5" id="KW-0560">Oxidoreductase</keyword>
<evidence type="ECO:0000256" key="2">
    <source>
        <dbReference type="ARBA" id="ARBA00008072"/>
    </source>
</evidence>
<dbReference type="GO" id="GO:0046872">
    <property type="term" value="F:metal ion binding"/>
    <property type="evidence" value="ECO:0007669"/>
    <property type="project" value="UniProtKB-KW"/>
</dbReference>
<evidence type="ECO:0000256" key="3">
    <source>
        <dbReference type="ARBA" id="ARBA00022723"/>
    </source>
</evidence>
<dbReference type="GO" id="GO:0016491">
    <property type="term" value="F:oxidoreductase activity"/>
    <property type="evidence" value="ECO:0007669"/>
    <property type="project" value="UniProtKB-KW"/>
</dbReference>
<evidence type="ECO:0000256" key="4">
    <source>
        <dbReference type="ARBA" id="ARBA00022833"/>
    </source>
</evidence>
<keyword evidence="3" id="KW-0479">Metal-binding</keyword>
<dbReference type="AlphaFoldDB" id="A0A5N3PDF1"/>
<accession>A0A5N3PDF1</accession>
<dbReference type="CDD" id="cd08255">
    <property type="entry name" value="2-desacetyl-2-hydroxyethyl_bacteriochlorophyllide_like"/>
    <property type="match status" value="1"/>
</dbReference>
<dbReference type="SUPFAM" id="SSF50129">
    <property type="entry name" value="GroES-like"/>
    <property type="match status" value="1"/>
</dbReference>
<dbReference type="SUPFAM" id="SSF51735">
    <property type="entry name" value="NAD(P)-binding Rossmann-fold domains"/>
    <property type="match status" value="1"/>
</dbReference>
<protein>
    <submittedName>
        <fullName evidence="6">Zinc-binding alcohol dehydrogenase</fullName>
    </submittedName>
</protein>
<keyword evidence="7" id="KW-1185">Reference proteome</keyword>
<proteinExistence type="inferred from homology"/>
<gene>
    <name evidence="6" type="ORF">FEZ63_08570</name>
</gene>
<evidence type="ECO:0000313" key="7">
    <source>
        <dbReference type="Proteomes" id="UP000325684"/>
    </source>
</evidence>
<dbReference type="InterPro" id="IPR036291">
    <property type="entry name" value="NAD(P)-bd_dom_sf"/>
</dbReference>
<keyword evidence="4" id="KW-0862">Zinc</keyword>
<comment type="cofactor">
    <cofactor evidence="1">
        <name>Zn(2+)</name>
        <dbReference type="ChEBI" id="CHEBI:29105"/>
    </cofactor>
</comment>
<dbReference type="Proteomes" id="UP000325684">
    <property type="component" value="Unassembled WGS sequence"/>
</dbReference>
<evidence type="ECO:0000256" key="1">
    <source>
        <dbReference type="ARBA" id="ARBA00001947"/>
    </source>
</evidence>
<dbReference type="EMBL" id="VCMV01000013">
    <property type="protein sequence ID" value="KAB0267756.1"/>
    <property type="molecule type" value="Genomic_DNA"/>
</dbReference>
<comment type="similarity">
    <text evidence="2">Belongs to the zinc-containing alcohol dehydrogenase family.</text>
</comment>
<dbReference type="InterPro" id="IPR011032">
    <property type="entry name" value="GroES-like_sf"/>
</dbReference>
<evidence type="ECO:0000256" key="5">
    <source>
        <dbReference type="ARBA" id="ARBA00023002"/>
    </source>
</evidence>
<reference evidence="6 7" key="1">
    <citation type="journal article" date="2019" name="Microorganisms">
        <title>Genome Insights into the Novel Species Microvirga brassicacearum, a Rapeseed Endophyte with Biotechnological Potential.</title>
        <authorList>
            <person name="Jimenez-Gomez A."/>
            <person name="Saati-Santamaria Z."/>
            <person name="Igual J.M."/>
            <person name="Rivas R."/>
            <person name="Mateos P.F."/>
            <person name="Garcia-Fraile P."/>
        </authorList>
    </citation>
    <scope>NUCLEOTIDE SEQUENCE [LARGE SCALE GENOMIC DNA]</scope>
    <source>
        <strain evidence="6 7">CDVBN77</strain>
    </source>
</reference>
<dbReference type="Gene3D" id="3.90.180.10">
    <property type="entry name" value="Medium-chain alcohol dehydrogenases, catalytic domain"/>
    <property type="match status" value="2"/>
</dbReference>
<dbReference type="OrthoDB" id="9806940at2"/>